<dbReference type="PANTHER" id="PTHR43679">
    <property type="entry name" value="OCTANOYLTRANSFERASE LIPM-RELATED"/>
    <property type="match status" value="1"/>
</dbReference>
<dbReference type="InterPro" id="IPR004143">
    <property type="entry name" value="BPL_LPL_catalytic"/>
</dbReference>
<proteinExistence type="predicted"/>
<reference evidence="2" key="1">
    <citation type="submission" date="2020-01" db="EMBL/GenBank/DDBJ databases">
        <authorList>
            <person name="Meier V. D."/>
            <person name="Meier V D."/>
        </authorList>
    </citation>
    <scope>NUCLEOTIDE SEQUENCE</scope>
    <source>
        <strain evidence="2">HLG_WM_MAG_03</strain>
    </source>
</reference>
<evidence type="ECO:0000259" key="1">
    <source>
        <dbReference type="PROSITE" id="PS51733"/>
    </source>
</evidence>
<gene>
    <name evidence="2" type="ORF">HELGO_WM18321</name>
</gene>
<organism evidence="2">
    <name type="scientific">uncultured Sulfurovum sp</name>
    <dbReference type="NCBI Taxonomy" id="269237"/>
    <lineage>
        <taxon>Bacteria</taxon>
        <taxon>Pseudomonadati</taxon>
        <taxon>Campylobacterota</taxon>
        <taxon>Epsilonproteobacteria</taxon>
        <taxon>Campylobacterales</taxon>
        <taxon>Sulfurovaceae</taxon>
        <taxon>Sulfurovum</taxon>
        <taxon>environmental samples</taxon>
    </lineage>
</organism>
<accession>A0A6S6T2U3</accession>
<dbReference type="InterPro" id="IPR050664">
    <property type="entry name" value="Octanoyltrans_LipM/LipL"/>
</dbReference>
<keyword evidence="2" id="KW-0436">Ligase</keyword>
<dbReference type="InterPro" id="IPR045864">
    <property type="entry name" value="aa-tRNA-synth_II/BPL/LPL"/>
</dbReference>
<feature type="domain" description="BPL/LPL catalytic" evidence="1">
    <location>
        <begin position="41"/>
        <end position="235"/>
    </location>
</feature>
<dbReference type="PANTHER" id="PTHR43679:SF2">
    <property type="entry name" value="OCTANOYL-[GCVH]:PROTEIN N-OCTANOYLTRANSFERASE"/>
    <property type="match status" value="1"/>
</dbReference>
<dbReference type="SUPFAM" id="SSF55681">
    <property type="entry name" value="Class II aaRS and biotin synthetases"/>
    <property type="match status" value="1"/>
</dbReference>
<evidence type="ECO:0000313" key="2">
    <source>
        <dbReference type="EMBL" id="CAA6815111.1"/>
    </source>
</evidence>
<sequence>MLDLNSKQTFNQKTFALLTTKKLSAKENMLIDKELFEAFKASNMPIFRVYEWEESFTYGISQNIDTIKNWEHLKKYNHNYGQRMTGGGILFHGNDISYSLMIPSTFVKNLSVKESYEVICSFLLKFYESLGLKPAYAKDIEEISLAKSDYCQEGYEPYDILIHDKKSGYKKVGGNAQRRFKDTIFQHGSISIDNSTYSIGNSLEDLGVKISFKEARKLLADSFSSSFNVLFQKNRLNNINKDSLYAS</sequence>
<dbReference type="EMBL" id="CACVAR010000249">
    <property type="protein sequence ID" value="CAA6815111.1"/>
    <property type="molecule type" value="Genomic_DNA"/>
</dbReference>
<dbReference type="Gene3D" id="3.30.930.10">
    <property type="entry name" value="Bira Bifunctional Protein, Domain 2"/>
    <property type="match status" value="1"/>
</dbReference>
<name>A0A6S6T2U3_9BACT</name>
<protein>
    <submittedName>
        <fullName evidence="2">Ligase</fullName>
    </submittedName>
</protein>
<dbReference type="GO" id="GO:0016874">
    <property type="term" value="F:ligase activity"/>
    <property type="evidence" value="ECO:0007669"/>
    <property type="project" value="UniProtKB-KW"/>
</dbReference>
<dbReference type="AlphaFoldDB" id="A0A6S6T2U3"/>
<dbReference type="PROSITE" id="PS51733">
    <property type="entry name" value="BPL_LPL_CATALYTIC"/>
    <property type="match status" value="1"/>
</dbReference>
<dbReference type="Pfam" id="PF21948">
    <property type="entry name" value="LplA-B_cat"/>
    <property type="match status" value="1"/>
</dbReference>